<evidence type="ECO:0000313" key="2">
    <source>
        <dbReference type="EMBL" id="GLX87404.1"/>
    </source>
</evidence>
<reference evidence="2 3" key="1">
    <citation type="submission" date="2023-03" db="EMBL/GenBank/DDBJ databases">
        <title>Thalassotalea loyana LMG 22536T draft genome sequence.</title>
        <authorList>
            <person name="Sawabe T."/>
        </authorList>
    </citation>
    <scope>NUCLEOTIDE SEQUENCE [LARGE SCALE GENOMIC DNA]</scope>
    <source>
        <strain evidence="2 3">LMG 22536</strain>
    </source>
</reference>
<name>A0ABQ6HHF5_9GAMM</name>
<dbReference type="GO" id="GO:0004674">
    <property type="term" value="F:protein serine/threonine kinase activity"/>
    <property type="evidence" value="ECO:0007669"/>
    <property type="project" value="UniProtKB-KW"/>
</dbReference>
<keyword evidence="3" id="KW-1185">Reference proteome</keyword>
<organism evidence="2 3">
    <name type="scientific">Thalassotalea loyana</name>
    <dbReference type="NCBI Taxonomy" id="280483"/>
    <lineage>
        <taxon>Bacteria</taxon>
        <taxon>Pseudomonadati</taxon>
        <taxon>Pseudomonadota</taxon>
        <taxon>Gammaproteobacteria</taxon>
        <taxon>Alteromonadales</taxon>
        <taxon>Colwelliaceae</taxon>
        <taxon>Thalassotalea</taxon>
    </lineage>
</organism>
<dbReference type="RefSeq" id="WP_284301449.1">
    <property type="nucleotide sequence ID" value="NZ_BSSV01000012.1"/>
</dbReference>
<keyword evidence="2" id="KW-0808">Transferase</keyword>
<keyword evidence="2" id="KW-0723">Serine/threonine-protein kinase</keyword>
<dbReference type="SUPFAM" id="SSF55874">
    <property type="entry name" value="ATPase domain of HSP90 chaperone/DNA topoisomerase II/histidine kinase"/>
    <property type="match status" value="1"/>
</dbReference>
<dbReference type="Gene3D" id="3.30.565.10">
    <property type="entry name" value="Histidine kinase-like ATPase, C-terminal domain"/>
    <property type="match status" value="1"/>
</dbReference>
<gene>
    <name evidence="2" type="primary">rsbT</name>
    <name evidence="2" type="ORF">tloyanaT_36570</name>
</gene>
<dbReference type="EMBL" id="BSSV01000012">
    <property type="protein sequence ID" value="GLX87404.1"/>
    <property type="molecule type" value="Genomic_DNA"/>
</dbReference>
<protein>
    <submittedName>
        <fullName evidence="2">Serine/threonine protein kinase</fullName>
    </submittedName>
</protein>
<feature type="domain" description="Histidine kinase/HSP90-like ATPase" evidence="1">
    <location>
        <begin position="16"/>
        <end position="125"/>
    </location>
</feature>
<proteinExistence type="predicted"/>
<dbReference type="Proteomes" id="UP001157134">
    <property type="component" value="Unassembled WGS sequence"/>
</dbReference>
<accession>A0ABQ6HHF5</accession>
<sequence length="130" mass="14272">MVERFHIDDESSFQMALLQVKRLLMELGFKEVQSAKFLTAVSELARNILKYANNGVIEAEKIKKLNVGGLRVVAIDNGPGIENVERALQENYSSTGTLGQGLPGARRLVDEFAIESSAKGTIVTVCSWCE</sequence>
<keyword evidence="2" id="KW-0418">Kinase</keyword>
<comment type="caution">
    <text evidence="2">The sequence shown here is derived from an EMBL/GenBank/DDBJ whole genome shotgun (WGS) entry which is preliminary data.</text>
</comment>
<dbReference type="InterPro" id="IPR036890">
    <property type="entry name" value="HATPase_C_sf"/>
</dbReference>
<evidence type="ECO:0000259" key="1">
    <source>
        <dbReference type="Pfam" id="PF13581"/>
    </source>
</evidence>
<evidence type="ECO:0000313" key="3">
    <source>
        <dbReference type="Proteomes" id="UP001157134"/>
    </source>
</evidence>
<dbReference type="Pfam" id="PF13581">
    <property type="entry name" value="HATPase_c_2"/>
    <property type="match status" value="1"/>
</dbReference>
<dbReference type="InterPro" id="IPR003594">
    <property type="entry name" value="HATPase_dom"/>
</dbReference>